<dbReference type="AlphaFoldDB" id="A0A8S1PUA0"/>
<organism evidence="1 2">
    <name type="scientific">Paramecium sonneborni</name>
    <dbReference type="NCBI Taxonomy" id="65129"/>
    <lineage>
        <taxon>Eukaryota</taxon>
        <taxon>Sar</taxon>
        <taxon>Alveolata</taxon>
        <taxon>Ciliophora</taxon>
        <taxon>Intramacronucleata</taxon>
        <taxon>Oligohymenophorea</taxon>
        <taxon>Peniculida</taxon>
        <taxon>Parameciidae</taxon>
        <taxon>Paramecium</taxon>
    </lineage>
</organism>
<dbReference type="Proteomes" id="UP000692954">
    <property type="component" value="Unassembled WGS sequence"/>
</dbReference>
<dbReference type="EMBL" id="CAJJDN010000087">
    <property type="protein sequence ID" value="CAD8106815.1"/>
    <property type="molecule type" value="Genomic_DNA"/>
</dbReference>
<sequence length="189" mass="22680">MIQFIIIIFKRREQFAKLTTQLFQVQIEIKRYGSNDNVDAINAPKLYEVSKKLNIRTIHVQSSLNSNLVIKITQSLSLIVRFSFFFSMREQYRIECSYDHKDEIKSVCYHEYCTEFQLNCFKCLKKGIHPGYLDDVEKINSLIQFIQNKNNESDNLLEDFNQYVEINHFLNQKRESDKNIHYYKKDQQI</sequence>
<gene>
    <name evidence="1" type="ORF">PSON_ATCC_30995.1.T0870180</name>
</gene>
<evidence type="ECO:0000313" key="1">
    <source>
        <dbReference type="EMBL" id="CAD8106815.1"/>
    </source>
</evidence>
<proteinExistence type="predicted"/>
<reference evidence="1" key="1">
    <citation type="submission" date="2021-01" db="EMBL/GenBank/DDBJ databases">
        <authorList>
            <consortium name="Genoscope - CEA"/>
            <person name="William W."/>
        </authorList>
    </citation>
    <scope>NUCLEOTIDE SEQUENCE</scope>
</reference>
<keyword evidence="2" id="KW-1185">Reference proteome</keyword>
<evidence type="ECO:0000313" key="2">
    <source>
        <dbReference type="Proteomes" id="UP000692954"/>
    </source>
</evidence>
<name>A0A8S1PUA0_9CILI</name>
<protein>
    <submittedName>
        <fullName evidence="1">Uncharacterized protein</fullName>
    </submittedName>
</protein>
<comment type="caution">
    <text evidence="1">The sequence shown here is derived from an EMBL/GenBank/DDBJ whole genome shotgun (WGS) entry which is preliminary data.</text>
</comment>
<accession>A0A8S1PUA0</accession>